<dbReference type="Gene3D" id="3.60.21.10">
    <property type="match status" value="1"/>
</dbReference>
<comment type="similarity">
    <text evidence="4">Belongs to the cyclic nucleotide phosphodiesterase class-III family.</text>
</comment>
<accession>A0A6P2CH41</accession>
<evidence type="ECO:0000313" key="6">
    <source>
        <dbReference type="EMBL" id="TXG91693.1"/>
    </source>
</evidence>
<organism evidence="6 7">
    <name type="scientific">Rhodococcus rhodnii</name>
    <dbReference type="NCBI Taxonomy" id="38312"/>
    <lineage>
        <taxon>Bacteria</taxon>
        <taxon>Bacillati</taxon>
        <taxon>Actinomycetota</taxon>
        <taxon>Actinomycetes</taxon>
        <taxon>Mycobacteriales</taxon>
        <taxon>Nocardiaceae</taxon>
        <taxon>Rhodococcus</taxon>
    </lineage>
</organism>
<protein>
    <submittedName>
        <fullName evidence="6">Phosphodiesterase</fullName>
    </submittedName>
</protein>
<dbReference type="InterPro" id="IPR026575">
    <property type="entry name" value="GpdQ/CpdA-like"/>
</dbReference>
<keyword evidence="1" id="KW-0479">Metal-binding</keyword>
<dbReference type="InterPro" id="IPR004843">
    <property type="entry name" value="Calcineurin-like_PHP"/>
</dbReference>
<dbReference type="Pfam" id="PF00149">
    <property type="entry name" value="Metallophos"/>
    <property type="match status" value="1"/>
</dbReference>
<keyword evidence="3" id="KW-0408">Iron</keyword>
<keyword evidence="2" id="KW-0378">Hydrolase</keyword>
<gene>
    <name evidence="6" type="ORF">DW322_17730</name>
</gene>
<dbReference type="PANTHER" id="PTHR42988">
    <property type="entry name" value="PHOSPHOHYDROLASE"/>
    <property type="match status" value="1"/>
</dbReference>
<dbReference type="SUPFAM" id="SSF56300">
    <property type="entry name" value="Metallo-dependent phosphatases"/>
    <property type="match status" value="1"/>
</dbReference>
<comment type="caution">
    <text evidence="6">The sequence shown here is derived from an EMBL/GenBank/DDBJ whole genome shotgun (WGS) entry which is preliminary data.</text>
</comment>
<dbReference type="Proteomes" id="UP000471120">
    <property type="component" value="Unassembled WGS sequence"/>
</dbReference>
<evidence type="ECO:0000256" key="4">
    <source>
        <dbReference type="ARBA" id="ARBA00025742"/>
    </source>
</evidence>
<name>A0A6P2CH41_9NOCA</name>
<dbReference type="InterPro" id="IPR050884">
    <property type="entry name" value="CNP_phosphodiesterase-III"/>
</dbReference>
<sequence>MSRQHGTPSHYVLHVSDTHFVENDGRLHDKVDSDSHLAALFERLERSGQRPDAIVFTGDLADEGQPDAYARLRAIVEPAAARIGAEVIWVMGNHDARPAFRAGLLDAEPTQESVDAVYDIDGLRIVVLDSTVPGEHHGEITDAQLDWLRGVLDEPAPHGTLVALHHPPIPSTLDILEYVELADQHRLEAVIAGTDVRGVLGGHLHYSTTSTFAGVPVSVAAATCYTQDLFAADDGMRGVDGARAFNMVHVYSDRVVHTVVPLEDAETLYEMSGEKLRRFAAMTPDERDAALASAL</sequence>
<evidence type="ECO:0000256" key="1">
    <source>
        <dbReference type="ARBA" id="ARBA00022723"/>
    </source>
</evidence>
<dbReference type="GO" id="GO:0046872">
    <property type="term" value="F:metal ion binding"/>
    <property type="evidence" value="ECO:0007669"/>
    <property type="project" value="UniProtKB-KW"/>
</dbReference>
<evidence type="ECO:0000313" key="7">
    <source>
        <dbReference type="Proteomes" id="UP000471120"/>
    </source>
</evidence>
<dbReference type="InterPro" id="IPR029052">
    <property type="entry name" value="Metallo-depent_PP-like"/>
</dbReference>
<evidence type="ECO:0000259" key="5">
    <source>
        <dbReference type="Pfam" id="PF00149"/>
    </source>
</evidence>
<reference evidence="6 7" key="1">
    <citation type="submission" date="2018-07" db="EMBL/GenBank/DDBJ databases">
        <title>Genome sequence of Rhodococcus rhodnii ATCC 35071 from Rhodnius prolixus.</title>
        <authorList>
            <person name="Patel V."/>
            <person name="Vogel K.J."/>
        </authorList>
    </citation>
    <scope>NUCLEOTIDE SEQUENCE [LARGE SCALE GENOMIC DNA]</scope>
    <source>
        <strain evidence="6 7">ATCC 35071</strain>
    </source>
</reference>
<evidence type="ECO:0000256" key="3">
    <source>
        <dbReference type="ARBA" id="ARBA00023004"/>
    </source>
</evidence>
<dbReference type="PANTHER" id="PTHR42988:SF2">
    <property type="entry name" value="CYCLIC NUCLEOTIDE PHOSPHODIESTERASE CBUA0032-RELATED"/>
    <property type="match status" value="1"/>
</dbReference>
<proteinExistence type="inferred from homology"/>
<evidence type="ECO:0000256" key="2">
    <source>
        <dbReference type="ARBA" id="ARBA00022801"/>
    </source>
</evidence>
<dbReference type="RefSeq" id="WP_010837327.1">
    <property type="nucleotide sequence ID" value="NZ_QRCM01000001.1"/>
</dbReference>
<feature type="domain" description="Calcineurin-like phosphoesterase" evidence="5">
    <location>
        <begin position="12"/>
        <end position="206"/>
    </location>
</feature>
<dbReference type="AlphaFoldDB" id="A0A6P2CH41"/>
<dbReference type="GO" id="GO:0004112">
    <property type="term" value="F:cyclic-nucleotide phosphodiesterase activity"/>
    <property type="evidence" value="ECO:0007669"/>
    <property type="project" value="InterPro"/>
</dbReference>
<dbReference type="CDD" id="cd07402">
    <property type="entry name" value="MPP_GpdQ"/>
    <property type="match status" value="1"/>
</dbReference>
<dbReference type="EMBL" id="QRCM01000001">
    <property type="protein sequence ID" value="TXG91693.1"/>
    <property type="molecule type" value="Genomic_DNA"/>
</dbReference>